<protein>
    <recommendedName>
        <fullName evidence="4">Secreted protein</fullName>
    </recommendedName>
</protein>
<feature type="chain" id="PRO_5025415481" description="Secreted protein" evidence="1">
    <location>
        <begin position="36"/>
        <end position="79"/>
    </location>
</feature>
<feature type="signal peptide" evidence="1">
    <location>
        <begin position="1"/>
        <end position="35"/>
    </location>
</feature>
<evidence type="ECO:0000313" key="3">
    <source>
        <dbReference type="Proteomes" id="UP000799440"/>
    </source>
</evidence>
<keyword evidence="1" id="KW-0732">Signal</keyword>
<name>A0A6A6V1Q9_9PLEO</name>
<keyword evidence="3" id="KW-1185">Reference proteome</keyword>
<organism evidence="2 3">
    <name type="scientific">Sporormia fimetaria CBS 119925</name>
    <dbReference type="NCBI Taxonomy" id="1340428"/>
    <lineage>
        <taxon>Eukaryota</taxon>
        <taxon>Fungi</taxon>
        <taxon>Dikarya</taxon>
        <taxon>Ascomycota</taxon>
        <taxon>Pezizomycotina</taxon>
        <taxon>Dothideomycetes</taxon>
        <taxon>Pleosporomycetidae</taxon>
        <taxon>Pleosporales</taxon>
        <taxon>Sporormiaceae</taxon>
        <taxon>Sporormia</taxon>
    </lineage>
</organism>
<dbReference type="Proteomes" id="UP000799440">
    <property type="component" value="Unassembled WGS sequence"/>
</dbReference>
<gene>
    <name evidence="2" type="ORF">M011DRAFT_247877</name>
</gene>
<proteinExistence type="predicted"/>
<reference evidence="2" key="1">
    <citation type="journal article" date="2020" name="Stud. Mycol.">
        <title>101 Dothideomycetes genomes: a test case for predicting lifestyles and emergence of pathogens.</title>
        <authorList>
            <person name="Haridas S."/>
            <person name="Albert R."/>
            <person name="Binder M."/>
            <person name="Bloem J."/>
            <person name="Labutti K."/>
            <person name="Salamov A."/>
            <person name="Andreopoulos B."/>
            <person name="Baker S."/>
            <person name="Barry K."/>
            <person name="Bills G."/>
            <person name="Bluhm B."/>
            <person name="Cannon C."/>
            <person name="Castanera R."/>
            <person name="Culley D."/>
            <person name="Daum C."/>
            <person name="Ezra D."/>
            <person name="Gonzalez J."/>
            <person name="Henrissat B."/>
            <person name="Kuo A."/>
            <person name="Liang C."/>
            <person name="Lipzen A."/>
            <person name="Lutzoni F."/>
            <person name="Magnuson J."/>
            <person name="Mondo S."/>
            <person name="Nolan M."/>
            <person name="Ohm R."/>
            <person name="Pangilinan J."/>
            <person name="Park H.-J."/>
            <person name="Ramirez L."/>
            <person name="Alfaro M."/>
            <person name="Sun H."/>
            <person name="Tritt A."/>
            <person name="Yoshinaga Y."/>
            <person name="Zwiers L.-H."/>
            <person name="Turgeon B."/>
            <person name="Goodwin S."/>
            <person name="Spatafora J."/>
            <person name="Crous P."/>
            <person name="Grigoriev I."/>
        </authorList>
    </citation>
    <scope>NUCLEOTIDE SEQUENCE</scope>
    <source>
        <strain evidence="2">CBS 119925</strain>
    </source>
</reference>
<evidence type="ECO:0008006" key="4">
    <source>
        <dbReference type="Google" id="ProtNLM"/>
    </source>
</evidence>
<sequence length="79" mass="9074">MLNTFEIYYPSPMGAIRRWLSLILMLLGSPRLFNATKHGKPDTSAEVFMDPWIYHAASPQCIIRATLKRRHHCLAHSPP</sequence>
<dbReference type="EMBL" id="MU006600">
    <property type="protein sequence ID" value="KAF2743147.1"/>
    <property type="molecule type" value="Genomic_DNA"/>
</dbReference>
<evidence type="ECO:0000313" key="2">
    <source>
        <dbReference type="EMBL" id="KAF2743147.1"/>
    </source>
</evidence>
<dbReference type="AlphaFoldDB" id="A0A6A6V1Q9"/>
<accession>A0A6A6V1Q9</accession>
<evidence type="ECO:0000256" key="1">
    <source>
        <dbReference type="SAM" id="SignalP"/>
    </source>
</evidence>